<comment type="caution">
    <text evidence="3">The sequence shown here is derived from an EMBL/GenBank/DDBJ whole genome shotgun (WGS) entry which is preliminary data.</text>
</comment>
<feature type="region of interest" description="Disordered" evidence="1">
    <location>
        <begin position="219"/>
        <end position="285"/>
    </location>
</feature>
<reference evidence="3" key="1">
    <citation type="journal article" date="2023" name="Int. J. Syst. Evol. Microbiol.">
        <title>Collibacillus ludicampi gen. nov., sp. nov., a new soil bacterium of the family Alicyclobacillaceae.</title>
        <authorList>
            <person name="Jojima T."/>
            <person name="Ioku Y."/>
            <person name="Fukuta Y."/>
            <person name="Shirasaka N."/>
            <person name="Matsumura Y."/>
            <person name="Mori M."/>
        </authorList>
    </citation>
    <scope>NUCLEOTIDE SEQUENCE</scope>
    <source>
        <strain evidence="3">TP075</strain>
    </source>
</reference>
<evidence type="ECO:0000313" key="4">
    <source>
        <dbReference type="Proteomes" id="UP001057291"/>
    </source>
</evidence>
<evidence type="ECO:0000256" key="1">
    <source>
        <dbReference type="SAM" id="MobiDB-lite"/>
    </source>
</evidence>
<feature type="region of interest" description="Disordered" evidence="1">
    <location>
        <begin position="156"/>
        <end position="185"/>
    </location>
</feature>
<organism evidence="3 4">
    <name type="scientific">Collibacillus ludicampi</name>
    <dbReference type="NCBI Taxonomy" id="2771369"/>
    <lineage>
        <taxon>Bacteria</taxon>
        <taxon>Bacillati</taxon>
        <taxon>Bacillota</taxon>
        <taxon>Bacilli</taxon>
        <taxon>Bacillales</taxon>
        <taxon>Alicyclobacillaceae</taxon>
        <taxon>Collibacillus</taxon>
    </lineage>
</organism>
<dbReference type="AlphaFoldDB" id="A0AAV4LA26"/>
<keyword evidence="2" id="KW-0812">Transmembrane</keyword>
<accession>A0AAV4LA26</accession>
<feature type="compositionally biased region" description="Polar residues" evidence="1">
    <location>
        <begin position="222"/>
        <end position="234"/>
    </location>
</feature>
<dbReference type="Proteomes" id="UP001057291">
    <property type="component" value="Unassembled WGS sequence"/>
</dbReference>
<dbReference type="RefSeq" id="WP_282197881.1">
    <property type="nucleotide sequence ID" value="NZ_BOQE01000001.1"/>
</dbReference>
<feature type="compositionally biased region" description="Low complexity" evidence="1">
    <location>
        <begin position="252"/>
        <end position="268"/>
    </location>
</feature>
<evidence type="ECO:0000313" key="3">
    <source>
        <dbReference type="EMBL" id="GIM44611.1"/>
    </source>
</evidence>
<feature type="compositionally biased region" description="Polar residues" evidence="1">
    <location>
        <begin position="159"/>
        <end position="173"/>
    </location>
</feature>
<name>A0AAV4LA26_9BACL</name>
<keyword evidence="2" id="KW-1133">Transmembrane helix</keyword>
<keyword evidence="4" id="KW-1185">Reference proteome</keyword>
<evidence type="ECO:0000256" key="2">
    <source>
        <dbReference type="SAM" id="Phobius"/>
    </source>
</evidence>
<dbReference type="EMBL" id="BOQE01000001">
    <property type="protein sequence ID" value="GIM44611.1"/>
    <property type="molecule type" value="Genomic_DNA"/>
</dbReference>
<protein>
    <submittedName>
        <fullName evidence="3">Uncharacterized protein</fullName>
    </submittedName>
</protein>
<feature type="transmembrane region" description="Helical" evidence="2">
    <location>
        <begin position="14"/>
        <end position="39"/>
    </location>
</feature>
<keyword evidence="2" id="KW-0472">Membrane</keyword>
<gene>
    <name evidence="3" type="ORF">DNHGIG_01600</name>
</gene>
<sequence length="299" mass="33187">MQINLLPHQSKAPVYLKVFLMFMTFLLLLANVLFVFAWVQARQDRSLSEARLQQANRLLTGLNGKSQKISQNDETQRQVDAFNQWAGKRPIFMEDIRLLRSYMPSGARFEMVSYNGEGRYEIKALFPDMRSISNYLYQLKNNKKIASLRVISVKREENASPSKDVQLPSSTQDTKGEQPAHGQPLSFSDQAIKSREPQSLWSVLTSWVPWRTEVAYADSDESLQTGGNSSPNSKTDPKSFVDPSDPNGGSPGNHSGYGSSYDSSVGGNARNSVGDGAGGTSDSTSITSYHVDLEIVFSR</sequence>
<proteinExistence type="predicted"/>